<keyword evidence="9 13" id="KW-0456">Lyase</keyword>
<dbReference type="EMBL" id="JBBNAG010000010">
    <property type="protein sequence ID" value="KAK9100044.1"/>
    <property type="molecule type" value="Genomic_DNA"/>
</dbReference>
<dbReference type="FunFam" id="3.30.360.50:FF:000001">
    <property type="entry name" value="S-adenosylmethionine decarboxylase proenzyme"/>
    <property type="match status" value="1"/>
</dbReference>
<dbReference type="InterPro" id="IPR001985">
    <property type="entry name" value="S-AdoMet_decarboxylase_euk"/>
</dbReference>
<dbReference type="GO" id="GO:0005829">
    <property type="term" value="C:cytosol"/>
    <property type="evidence" value="ECO:0007669"/>
    <property type="project" value="TreeGrafter"/>
</dbReference>
<dbReference type="GO" id="GO:0099402">
    <property type="term" value="P:plant organ development"/>
    <property type="evidence" value="ECO:0007669"/>
    <property type="project" value="UniProtKB-ARBA"/>
</dbReference>
<comment type="pathway">
    <text evidence="1 13">Amine and polyamine biosynthesis; S-adenosylmethioninamine biosynthesis; S-adenosylmethioninamine from S-adenosyl-L-methionine: step 1/1.</text>
</comment>
<dbReference type="GO" id="GO:0004014">
    <property type="term" value="F:adenosylmethionine decarboxylase activity"/>
    <property type="evidence" value="ECO:0007669"/>
    <property type="project" value="UniProtKB-EC"/>
</dbReference>
<feature type="modified residue" description="Pyruvic acid (Ser); by autocatalysis" evidence="16">
    <location>
        <position position="81"/>
    </location>
</feature>
<keyword evidence="5 17" id="KW-0068">Autocatalytic cleavage</keyword>
<dbReference type="AlphaFoldDB" id="A0AAP0F3Q2"/>
<name>A0AAP0F3Q2_9MAGN</name>
<evidence type="ECO:0000256" key="18">
    <source>
        <dbReference type="PIRSR" id="PIRSR001355-5"/>
    </source>
</evidence>
<feature type="site" description="Cleavage (non-hydrolytic); by autolysis" evidence="17">
    <location>
        <begin position="80"/>
        <end position="81"/>
    </location>
</feature>
<feature type="active site" description="Schiff-base intermediate with substrate; via pyruvic acid" evidence="14">
    <location>
        <position position="81"/>
    </location>
</feature>
<evidence type="ECO:0000256" key="2">
    <source>
        <dbReference type="ARBA" id="ARBA00008466"/>
    </source>
</evidence>
<comment type="cofactor">
    <cofactor evidence="13">
        <name>pyruvate</name>
        <dbReference type="ChEBI" id="CHEBI:15361"/>
    </cofactor>
    <text evidence="13">Binds 1 pyruvoyl group covalently per subunit.</text>
</comment>
<feature type="binding site" evidence="15">
    <location>
        <position position="20"/>
    </location>
    <ligand>
        <name>substrate</name>
    </ligand>
</feature>
<feature type="chain" id="PRO_5043116988" description="S-adenosylmethionine decarboxylase alpha chain" evidence="18">
    <location>
        <begin position="81"/>
        <end position="395"/>
    </location>
</feature>
<evidence type="ECO:0000256" key="4">
    <source>
        <dbReference type="ARBA" id="ARBA00022793"/>
    </source>
</evidence>
<comment type="similarity">
    <text evidence="2 13">Belongs to the eukaryotic AdoMetDC family.</text>
</comment>
<dbReference type="SUPFAM" id="SSF56276">
    <property type="entry name" value="S-adenosylmethionine decarboxylase"/>
    <property type="match status" value="1"/>
</dbReference>
<evidence type="ECO:0000256" key="17">
    <source>
        <dbReference type="PIRSR" id="PIRSR001355-4"/>
    </source>
</evidence>
<dbReference type="PANTHER" id="PTHR11570">
    <property type="entry name" value="S-ADENOSYLMETHIONINE DECARBOXYLASE"/>
    <property type="match status" value="1"/>
</dbReference>
<dbReference type="InterPro" id="IPR016067">
    <property type="entry name" value="S-AdoMet_deCO2ase_core"/>
</dbReference>
<dbReference type="GO" id="GO:0008295">
    <property type="term" value="P:spermidine biosynthetic process"/>
    <property type="evidence" value="ECO:0007669"/>
    <property type="project" value="UniProtKB-KW"/>
</dbReference>
<keyword evidence="4 13" id="KW-0210">Decarboxylase</keyword>
<organism evidence="19 20">
    <name type="scientific">Stephania cephalantha</name>
    <dbReference type="NCBI Taxonomy" id="152367"/>
    <lineage>
        <taxon>Eukaryota</taxon>
        <taxon>Viridiplantae</taxon>
        <taxon>Streptophyta</taxon>
        <taxon>Embryophyta</taxon>
        <taxon>Tracheophyta</taxon>
        <taxon>Spermatophyta</taxon>
        <taxon>Magnoliopsida</taxon>
        <taxon>Ranunculales</taxon>
        <taxon>Menispermaceae</taxon>
        <taxon>Menispermoideae</taxon>
        <taxon>Cissampelideae</taxon>
        <taxon>Stephania</taxon>
    </lineage>
</organism>
<dbReference type="InterPro" id="IPR018166">
    <property type="entry name" value="S-AdoMet_deCO2ase_CS"/>
</dbReference>
<evidence type="ECO:0000256" key="12">
    <source>
        <dbReference type="ARBA" id="ARBA00048112"/>
    </source>
</evidence>
<evidence type="ECO:0000313" key="19">
    <source>
        <dbReference type="EMBL" id="KAK9100044.1"/>
    </source>
</evidence>
<comment type="caution">
    <text evidence="19">The sequence shown here is derived from an EMBL/GenBank/DDBJ whole genome shotgun (WGS) entry which is preliminary data.</text>
</comment>
<evidence type="ECO:0000256" key="10">
    <source>
        <dbReference type="ARBA" id="ARBA00023270"/>
    </source>
</evidence>
<dbReference type="EC" id="4.1.1.50" evidence="13"/>
<gene>
    <name evidence="19" type="ORF">Scep_023474</name>
</gene>
<proteinExistence type="inferred from homology"/>
<evidence type="ECO:0000256" key="7">
    <source>
        <dbReference type="ARBA" id="ARBA00023115"/>
    </source>
</evidence>
<dbReference type="FunFam" id="3.60.90.10:FF:000002">
    <property type="entry name" value="S-adenosylmethionine decarboxylase proenzyme"/>
    <property type="match status" value="1"/>
</dbReference>
<dbReference type="InterPro" id="IPR048283">
    <property type="entry name" value="AdoMetDC-like"/>
</dbReference>
<keyword evidence="6 13" id="KW-0745">Spermidine biosynthesis</keyword>
<feature type="active site" description="Proton donor; for catalytic activity" evidence="14">
    <location>
        <position position="95"/>
    </location>
</feature>
<feature type="active site" description="Proton acceptor; for processing activity" evidence="14">
    <location>
        <position position="246"/>
    </location>
</feature>
<evidence type="ECO:0000313" key="20">
    <source>
        <dbReference type="Proteomes" id="UP001419268"/>
    </source>
</evidence>
<evidence type="ECO:0000256" key="13">
    <source>
        <dbReference type="PIRNR" id="PIRNR001355"/>
    </source>
</evidence>
<dbReference type="PANTHER" id="PTHR11570:SF0">
    <property type="entry name" value="S-ADENOSYLMETHIONINE DECARBOXYLASE PROENZYME"/>
    <property type="match status" value="1"/>
</dbReference>
<keyword evidence="7 13" id="KW-0620">Polyamine biosynthesis</keyword>
<feature type="binding site" evidence="15">
    <location>
        <position position="80"/>
    </location>
    <ligand>
        <name>substrate</name>
    </ligand>
</feature>
<keyword evidence="20" id="KW-1185">Reference proteome</keyword>
<keyword evidence="10 13" id="KW-0704">Schiff base</keyword>
<accession>A0AAP0F3Q2</accession>
<feature type="binding site" evidence="15">
    <location>
        <position position="263"/>
    </location>
    <ligand>
        <name>substrate</name>
    </ligand>
</feature>
<dbReference type="GO" id="GO:0006597">
    <property type="term" value="P:spermine biosynthetic process"/>
    <property type="evidence" value="ECO:0007669"/>
    <property type="project" value="InterPro"/>
</dbReference>
<keyword evidence="11 13" id="KW-0670">Pyruvate</keyword>
<feature type="binding site" evidence="15">
    <location>
        <position position="240"/>
    </location>
    <ligand>
        <name>substrate</name>
    </ligand>
</feature>
<dbReference type="PROSITE" id="PS01336">
    <property type="entry name" value="ADOMETDC"/>
    <property type="match status" value="1"/>
</dbReference>
<evidence type="ECO:0000256" key="14">
    <source>
        <dbReference type="PIRSR" id="PIRSR001355-1"/>
    </source>
</evidence>
<evidence type="ECO:0000256" key="1">
    <source>
        <dbReference type="ARBA" id="ARBA00004911"/>
    </source>
</evidence>
<feature type="chain" id="PRO_5043116989" description="S-adenosylmethionine decarboxylase beta chain" evidence="18">
    <location>
        <begin position="1"/>
        <end position="80"/>
    </location>
</feature>
<evidence type="ECO:0000256" key="6">
    <source>
        <dbReference type="ARBA" id="ARBA00023066"/>
    </source>
</evidence>
<protein>
    <recommendedName>
        <fullName evidence="13">S-adenosylmethionine decarboxylase proenzyme</fullName>
        <ecNumber evidence="13">4.1.1.50</ecNumber>
    </recommendedName>
</protein>
<evidence type="ECO:0000256" key="9">
    <source>
        <dbReference type="ARBA" id="ARBA00023239"/>
    </source>
</evidence>
<dbReference type="Gene3D" id="3.60.90.10">
    <property type="entry name" value="S-adenosylmethionine decarboxylase"/>
    <property type="match status" value="1"/>
</dbReference>
<evidence type="ECO:0000256" key="8">
    <source>
        <dbReference type="ARBA" id="ARBA00023145"/>
    </source>
</evidence>
<evidence type="ECO:0000256" key="11">
    <source>
        <dbReference type="ARBA" id="ARBA00023317"/>
    </source>
</evidence>
<evidence type="ECO:0000256" key="5">
    <source>
        <dbReference type="ARBA" id="ARBA00022813"/>
    </source>
</evidence>
<feature type="active site" description="Proton acceptor; for processing activity" evidence="14">
    <location>
        <position position="259"/>
    </location>
</feature>
<evidence type="ECO:0000256" key="15">
    <source>
        <dbReference type="PIRSR" id="PIRSR001355-2"/>
    </source>
</evidence>
<dbReference type="Gene3D" id="3.30.360.50">
    <property type="entry name" value="S-adenosylmethionine decarboxylase"/>
    <property type="match status" value="1"/>
</dbReference>
<evidence type="ECO:0000256" key="3">
    <source>
        <dbReference type="ARBA" id="ARBA00022691"/>
    </source>
</evidence>
<reference evidence="19 20" key="1">
    <citation type="submission" date="2024-01" db="EMBL/GenBank/DDBJ databases">
        <title>Genome assemblies of Stephania.</title>
        <authorList>
            <person name="Yang L."/>
        </authorList>
    </citation>
    <scope>NUCLEOTIDE SEQUENCE [LARGE SCALE GENOMIC DNA]</scope>
    <source>
        <strain evidence="19">JXDWG</strain>
        <tissue evidence="19">Leaf</tissue>
    </source>
</reference>
<keyword evidence="3 13" id="KW-0949">S-adenosyl-L-methionine</keyword>
<dbReference type="Pfam" id="PF01536">
    <property type="entry name" value="SAM_decarbox"/>
    <property type="match status" value="1"/>
</dbReference>
<keyword evidence="8 13" id="KW-0865">Zymogen</keyword>
<dbReference type="PIRSF" id="PIRSF001355">
    <property type="entry name" value="S-AdenosylMet_decarboxylase"/>
    <property type="match status" value="1"/>
</dbReference>
<comment type="catalytic activity">
    <reaction evidence="12 13">
        <text>S-adenosyl-L-methionine + H(+) = S-adenosyl 3-(methylsulfanyl)propylamine + CO2</text>
        <dbReference type="Rhea" id="RHEA:15981"/>
        <dbReference type="ChEBI" id="CHEBI:15378"/>
        <dbReference type="ChEBI" id="CHEBI:16526"/>
        <dbReference type="ChEBI" id="CHEBI:57443"/>
        <dbReference type="ChEBI" id="CHEBI:59789"/>
        <dbReference type="EC" id="4.1.1.50"/>
    </reaction>
</comment>
<evidence type="ECO:0000256" key="16">
    <source>
        <dbReference type="PIRSR" id="PIRSR001355-3"/>
    </source>
</evidence>
<dbReference type="Proteomes" id="UP001419268">
    <property type="component" value="Unassembled WGS sequence"/>
</dbReference>
<sequence>MSVLLATDGQNPLGSSPIGFEGFEKRLEITFSEAPFYLDPEGLGLRALTRAQIDTILDAARCSIVDQLSNSEFDSYVLSESSLFVYPLKIVIKTCGTTKLLLSIPPILELANMLSLCVHSVMYSRGTFIFPDAQPAPHRSFAEEVAVLNGFFGYLSSGSKAYVLGDPEVPNRNWHVYSASDVEPNEANRAITLEMCMTGLDKEKASVFFKKSEAYSAKEMTKMAGISEILPTFEICDFDFDPCGYSMNAIDGDAYSTIHVTPEDGFSYASYEAMGFNPSSVEFGPLVKRVLKCFGPSEFSVAITCMDEKMKQMWWGVEEEVEGYACKTVVKEEVAGGGCVVYRCFVAKEGAFLAGSPKSTLFEWEEFSEEEEKSIDGGDEVQIAKDDQHMVLEYE</sequence>
<dbReference type="NCBIfam" id="TIGR00535">
    <property type="entry name" value="SAM_DCase"/>
    <property type="match status" value="1"/>
</dbReference>